<dbReference type="InterPro" id="IPR000157">
    <property type="entry name" value="TIR_dom"/>
</dbReference>
<dbReference type="InterPro" id="IPR035897">
    <property type="entry name" value="Toll_tir_struct_dom_sf"/>
</dbReference>
<keyword evidence="3" id="KW-1185">Reference proteome</keyword>
<dbReference type="Pfam" id="PF13676">
    <property type="entry name" value="TIR_2"/>
    <property type="match status" value="1"/>
</dbReference>
<protein>
    <submittedName>
        <fullName evidence="2">Toll/interleukin-1 receptor domain-containing protein</fullName>
    </submittedName>
</protein>
<keyword evidence="2" id="KW-0675">Receptor</keyword>
<proteinExistence type="predicted"/>
<evidence type="ECO:0000313" key="2">
    <source>
        <dbReference type="EMBL" id="MBU2761635.1"/>
    </source>
</evidence>
<dbReference type="SUPFAM" id="SSF52200">
    <property type="entry name" value="Toll/Interleukin receptor TIR domain"/>
    <property type="match status" value="1"/>
</dbReference>
<accession>A0ABS6A2J6</accession>
<evidence type="ECO:0000313" key="3">
    <source>
        <dbReference type="Proteomes" id="UP000755654"/>
    </source>
</evidence>
<dbReference type="PROSITE" id="PS50104">
    <property type="entry name" value="TIR"/>
    <property type="match status" value="1"/>
</dbReference>
<comment type="caution">
    <text evidence="2">The sequence shown here is derived from an EMBL/GenBank/DDBJ whole genome shotgun (WGS) entry which is preliminary data.</text>
</comment>
<dbReference type="Gene3D" id="3.40.50.10140">
    <property type="entry name" value="Toll/interleukin-1 receptor homology (TIR) domain"/>
    <property type="match status" value="1"/>
</dbReference>
<evidence type="ECO:0000259" key="1">
    <source>
        <dbReference type="PROSITE" id="PS50104"/>
    </source>
</evidence>
<feature type="domain" description="TIR" evidence="1">
    <location>
        <begin position="138"/>
        <end position="220"/>
    </location>
</feature>
<gene>
    <name evidence="2" type="ORF">HAP95_16005</name>
</gene>
<dbReference type="Proteomes" id="UP000755654">
    <property type="component" value="Unassembled WGS sequence"/>
</dbReference>
<sequence length="220" mass="25236">MTIVEQTFIIHLDYGNRADERKFVADVLDTFDKGTLCGANLFINNDPYGLELLLSLNFEKDGDKFEAWLRDNYPAKKREYRLLFEDITDAISRRGYSVCGLLDSDMLSFSMPPEANGLFLFPDRKIISSIWGRATASSSFSVFLSHASRDKPLVDAVFNELHKRDVRAWYDRYEIEPGDSITDKINEGLANSKLGLLFFSKNFLDPRSGWPTKEANYFEL</sequence>
<name>A0ABS6A2J6_9PROT</name>
<dbReference type="RefSeq" id="WP_215885122.1">
    <property type="nucleotide sequence ID" value="NZ_JAAOMP010000170.1"/>
</dbReference>
<organism evidence="2 3">
    <name type="scientific">Acidithiobacillus sulfurivorans</name>
    <dbReference type="NCBI Taxonomy" id="1958756"/>
    <lineage>
        <taxon>Bacteria</taxon>
        <taxon>Pseudomonadati</taxon>
        <taxon>Pseudomonadota</taxon>
        <taxon>Acidithiobacillia</taxon>
        <taxon>Acidithiobacillales</taxon>
        <taxon>Acidithiobacillaceae</taxon>
        <taxon>Acidithiobacillus</taxon>
    </lineage>
</organism>
<reference evidence="2 3" key="1">
    <citation type="journal article" date="2021" name="ISME J.">
        <title>Genomic evolution of the class Acidithiobacillia: deep-branching Proteobacteria living in extreme acidic conditions.</title>
        <authorList>
            <person name="Moya-Beltran A."/>
            <person name="Beard S."/>
            <person name="Rojas-Villalobos C."/>
            <person name="Issotta F."/>
            <person name="Gallardo Y."/>
            <person name="Ulloa R."/>
            <person name="Giaveno A."/>
            <person name="Degli Esposti M."/>
            <person name="Johnson D.B."/>
            <person name="Quatrini R."/>
        </authorList>
    </citation>
    <scope>NUCLEOTIDE SEQUENCE [LARGE SCALE GENOMIC DNA]</scope>
    <source>
        <strain evidence="2 3">RW2</strain>
    </source>
</reference>
<dbReference type="EMBL" id="JAAOMP010000170">
    <property type="protein sequence ID" value="MBU2761635.1"/>
    <property type="molecule type" value="Genomic_DNA"/>
</dbReference>